<keyword evidence="3 6" id="KW-0812">Transmembrane</keyword>
<dbReference type="AlphaFoldDB" id="A0A251WVZ0"/>
<evidence type="ECO:0000313" key="8">
    <source>
        <dbReference type="Proteomes" id="UP000194664"/>
    </source>
</evidence>
<evidence type="ECO:0000256" key="4">
    <source>
        <dbReference type="ARBA" id="ARBA00022989"/>
    </source>
</evidence>
<evidence type="ECO:0000256" key="3">
    <source>
        <dbReference type="ARBA" id="ARBA00022692"/>
    </source>
</evidence>
<dbReference type="CDD" id="cd16914">
    <property type="entry name" value="EcfT"/>
    <property type="match status" value="1"/>
</dbReference>
<dbReference type="PANTHER" id="PTHR33514">
    <property type="entry name" value="PROTEIN ABCI12, CHLOROPLASTIC"/>
    <property type="match status" value="1"/>
</dbReference>
<evidence type="ECO:0000256" key="1">
    <source>
        <dbReference type="ARBA" id="ARBA00004141"/>
    </source>
</evidence>
<evidence type="ECO:0000256" key="6">
    <source>
        <dbReference type="SAM" id="Phobius"/>
    </source>
</evidence>
<dbReference type="GO" id="GO:0005886">
    <property type="term" value="C:plasma membrane"/>
    <property type="evidence" value="ECO:0007669"/>
    <property type="project" value="TreeGrafter"/>
</dbReference>
<dbReference type="EMBL" id="MSPP01000006">
    <property type="protein sequence ID" value="OUD08288.1"/>
    <property type="molecule type" value="Genomic_DNA"/>
</dbReference>
<evidence type="ECO:0000256" key="2">
    <source>
        <dbReference type="ARBA" id="ARBA00008564"/>
    </source>
</evidence>
<dbReference type="Proteomes" id="UP000194664">
    <property type="component" value="Unassembled WGS sequence"/>
</dbReference>
<accession>A0A251WVZ0</accession>
<keyword evidence="8" id="KW-1185">Reference proteome</keyword>
<feature type="transmembrane region" description="Helical" evidence="6">
    <location>
        <begin position="71"/>
        <end position="94"/>
    </location>
</feature>
<proteinExistence type="inferred from homology"/>
<dbReference type="OrthoDB" id="5868344at2"/>
<keyword evidence="4 6" id="KW-1133">Transmembrane helix</keyword>
<sequence length="204" mass="22233">MLALTSDIPTPLHKWSAGLKLALMSGAIVTLFWLKSPIYLALAAVLTSGLYLSFSVYFARIGLSMMRPLRFLLAFILIWHVVTGDAQTGIAIVLRLSTAVALANLVTLTTRLDDLIDVTYRMMSPLSFLGVSPKPLALAIALVVRFVPVLLTRANQMQLAFKARSTKFPTFYIILPLIMSVLDDADHVATALRAKGGLDGAYKP</sequence>
<comment type="similarity">
    <text evidence="2">Belongs to the CbiQ family.</text>
</comment>
<name>A0A251WVZ0_9RHOB</name>
<dbReference type="Pfam" id="PF02361">
    <property type="entry name" value="CbiQ"/>
    <property type="match status" value="1"/>
</dbReference>
<dbReference type="RefSeq" id="WP_086452321.1">
    <property type="nucleotide sequence ID" value="NZ_MSPP01000006.1"/>
</dbReference>
<comment type="subcellular location">
    <subcellularLocation>
        <location evidence="1">Membrane</location>
        <topology evidence="1">Multi-pass membrane protein</topology>
    </subcellularLocation>
</comment>
<dbReference type="PANTHER" id="PTHR33514:SF13">
    <property type="entry name" value="PROTEIN ABCI12, CHLOROPLASTIC"/>
    <property type="match status" value="1"/>
</dbReference>
<keyword evidence="5 6" id="KW-0472">Membrane</keyword>
<feature type="transmembrane region" description="Helical" evidence="6">
    <location>
        <begin position="12"/>
        <end position="33"/>
    </location>
</feature>
<feature type="transmembrane region" description="Helical" evidence="6">
    <location>
        <begin position="136"/>
        <end position="154"/>
    </location>
</feature>
<feature type="transmembrane region" description="Helical" evidence="6">
    <location>
        <begin position="39"/>
        <end position="59"/>
    </location>
</feature>
<dbReference type="InterPro" id="IPR003339">
    <property type="entry name" value="ABC/ECF_trnsptr_transmembrane"/>
</dbReference>
<reference evidence="7 8" key="1">
    <citation type="submission" date="2016-12" db="EMBL/GenBank/DDBJ databases">
        <title>The draft genome sequence of HSLHS2.</title>
        <authorList>
            <person name="Hu D."/>
            <person name="Wang L."/>
            <person name="Shao Z."/>
        </authorList>
    </citation>
    <scope>NUCLEOTIDE SEQUENCE [LARGE SCALE GENOMIC DNA]</scope>
    <source>
        <strain evidence="7">MCCC 1A06712</strain>
    </source>
</reference>
<comment type="caution">
    <text evidence="7">The sequence shown here is derived from an EMBL/GenBank/DDBJ whole genome shotgun (WGS) entry which is preliminary data.</text>
</comment>
<gene>
    <name evidence="7" type="ORF">BVC71_14035</name>
</gene>
<protein>
    <submittedName>
        <fullName evidence="7">Uncharacterized protein</fullName>
    </submittedName>
</protein>
<organism evidence="7 8">
    <name type="scientific">Marivivens niveibacter</name>
    <dbReference type="NCBI Taxonomy" id="1930667"/>
    <lineage>
        <taxon>Bacteria</taxon>
        <taxon>Pseudomonadati</taxon>
        <taxon>Pseudomonadota</taxon>
        <taxon>Alphaproteobacteria</taxon>
        <taxon>Rhodobacterales</taxon>
        <taxon>Paracoccaceae</taxon>
        <taxon>Marivivens group</taxon>
        <taxon>Marivivens</taxon>
    </lineage>
</organism>
<evidence type="ECO:0000256" key="5">
    <source>
        <dbReference type="ARBA" id="ARBA00023136"/>
    </source>
</evidence>
<evidence type="ECO:0000313" key="7">
    <source>
        <dbReference type="EMBL" id="OUD08288.1"/>
    </source>
</evidence>